<feature type="transmembrane region" description="Helical" evidence="1">
    <location>
        <begin position="211"/>
        <end position="231"/>
    </location>
</feature>
<accession>A0A0A3IY94</accession>
<gene>
    <name evidence="2" type="ORF">CD30_15480</name>
</gene>
<dbReference type="AlphaFoldDB" id="A0A0A3IY94"/>
<dbReference type="OrthoDB" id="2732521at2"/>
<evidence type="ECO:0000256" key="1">
    <source>
        <dbReference type="SAM" id="Phobius"/>
    </source>
</evidence>
<dbReference type="Proteomes" id="UP000030595">
    <property type="component" value="Unassembled WGS sequence"/>
</dbReference>
<evidence type="ECO:0000313" key="3">
    <source>
        <dbReference type="Proteomes" id="UP000030595"/>
    </source>
</evidence>
<feature type="transmembrane region" description="Helical" evidence="1">
    <location>
        <begin position="107"/>
        <end position="131"/>
    </location>
</feature>
<dbReference type="eggNOG" id="ENOG5031Z68">
    <property type="taxonomic scope" value="Bacteria"/>
</dbReference>
<keyword evidence="1" id="KW-0472">Membrane</keyword>
<reference evidence="2 3" key="1">
    <citation type="submission" date="2014-02" db="EMBL/GenBank/DDBJ databases">
        <title>Draft genome sequence of Lysinibacillus massiliensis CCUG 49529.</title>
        <authorList>
            <person name="Zhang F."/>
            <person name="Wang G."/>
            <person name="Zhang L."/>
        </authorList>
    </citation>
    <scope>NUCLEOTIDE SEQUENCE [LARGE SCALE GENOMIC DNA]</scope>
    <source>
        <strain evidence="2 3">CCUG 49529</strain>
    </source>
</reference>
<feature type="transmembrane region" description="Helical" evidence="1">
    <location>
        <begin position="62"/>
        <end position="82"/>
    </location>
</feature>
<name>A0A0A3IY94_9BACL</name>
<comment type="caution">
    <text evidence="2">The sequence shown here is derived from an EMBL/GenBank/DDBJ whole genome shotgun (WGS) entry which is preliminary data.</text>
</comment>
<feature type="transmembrane region" description="Helical" evidence="1">
    <location>
        <begin position="20"/>
        <end position="42"/>
    </location>
</feature>
<keyword evidence="1" id="KW-1133">Transmembrane helix</keyword>
<organism evidence="2 3">
    <name type="scientific">Ureibacillus massiliensis 4400831 = CIP 108448 = CCUG 49529</name>
    <dbReference type="NCBI Taxonomy" id="1211035"/>
    <lineage>
        <taxon>Bacteria</taxon>
        <taxon>Bacillati</taxon>
        <taxon>Bacillota</taxon>
        <taxon>Bacilli</taxon>
        <taxon>Bacillales</taxon>
        <taxon>Caryophanaceae</taxon>
        <taxon>Ureibacillus</taxon>
    </lineage>
</organism>
<proteinExistence type="predicted"/>
<evidence type="ECO:0000313" key="2">
    <source>
        <dbReference type="EMBL" id="KGR89749.1"/>
    </source>
</evidence>
<keyword evidence="3" id="KW-1185">Reference proteome</keyword>
<keyword evidence="1" id="KW-0812">Transmembrane</keyword>
<dbReference type="RefSeq" id="WP_036178457.1">
    <property type="nucleotide sequence ID" value="NZ_AVCZ01000035.1"/>
</dbReference>
<dbReference type="EMBL" id="JPVQ01000035">
    <property type="protein sequence ID" value="KGR89749.1"/>
    <property type="molecule type" value="Genomic_DNA"/>
</dbReference>
<feature type="transmembrane region" description="Helical" evidence="1">
    <location>
        <begin position="179"/>
        <end position="205"/>
    </location>
</feature>
<sequence>MSLNSFSFSQVLWKQVKWKLSAHSQALNTLIFIQVIIAFLGFNASSMSGTGFNGIHLSIHFYSLDVMVFIACIWAFITALLLQRMDYLQDDFAFVTTRIISTISNSILLIFYSFIATLITIMSLYIFGVSIQLVTQVELIADGLLINPIQVLVSFSILLLAAFSGFFVGALFSFSKILGIVIIGLWIAIINSLEEQFATVIIFLFGDGHLLFILKAIVLTIILMSLSTLLLSRKEVIRR</sequence>
<protein>
    <submittedName>
        <fullName evidence="2">Uncharacterized protein</fullName>
    </submittedName>
</protein>